<dbReference type="Proteomes" id="UP000593566">
    <property type="component" value="Unassembled WGS sequence"/>
</dbReference>
<reference evidence="2 3" key="1">
    <citation type="journal article" date="2020" name="Genomics">
        <title>Complete, high-quality genomes from long-read metagenomic sequencing of two wolf lichen thalli reveals enigmatic genome architecture.</title>
        <authorList>
            <person name="McKenzie S.K."/>
            <person name="Walston R.F."/>
            <person name="Allen J.L."/>
        </authorList>
    </citation>
    <scope>NUCLEOTIDE SEQUENCE [LARGE SCALE GENOMIC DNA]</scope>
    <source>
        <strain evidence="2">WasteWater1</strain>
    </source>
</reference>
<sequence length="236" mass="27389">MDYTQKWSDLEGCIKKSVMTEEEEKKQKERKAHQLRIMVERADTALEGNKRLLEKRRGEMEIWESSDKNWTTTAELRHQREAPYDSVKRNGMTAASFTAATADAIESLSEEDLKAVLSLINTQAGINLTMDDIEAALTLVEISAPGTDKPAASIRKSKKTPAHEKYQASGADSQRQERRKYLAAYQHQWRAKQPKGHRKAEYRKYLAKETDSHREERLRRRKEKRRAKKEEAEWAQ</sequence>
<protein>
    <submittedName>
        <fullName evidence="2">Uncharacterized protein</fullName>
    </submittedName>
</protein>
<feature type="region of interest" description="Disordered" evidence="1">
    <location>
        <begin position="147"/>
        <end position="236"/>
    </location>
</feature>
<evidence type="ECO:0000256" key="1">
    <source>
        <dbReference type="SAM" id="MobiDB-lite"/>
    </source>
</evidence>
<feature type="compositionally biased region" description="Basic and acidic residues" evidence="1">
    <location>
        <begin position="202"/>
        <end position="218"/>
    </location>
</feature>
<gene>
    <name evidence="2" type="ORF">HO133_006380</name>
</gene>
<feature type="compositionally biased region" description="Basic residues" evidence="1">
    <location>
        <begin position="189"/>
        <end position="201"/>
    </location>
</feature>
<dbReference type="EMBL" id="JACCJB010000024">
    <property type="protein sequence ID" value="KAF6217968.1"/>
    <property type="molecule type" value="Genomic_DNA"/>
</dbReference>
<proteinExistence type="predicted"/>
<dbReference type="GeneID" id="59334781"/>
<dbReference type="RefSeq" id="XP_037147403.1">
    <property type="nucleotide sequence ID" value="XM_037297278.1"/>
</dbReference>
<evidence type="ECO:0000313" key="3">
    <source>
        <dbReference type="Proteomes" id="UP000593566"/>
    </source>
</evidence>
<keyword evidence="3" id="KW-1185">Reference proteome</keyword>
<organism evidence="2 3">
    <name type="scientific">Letharia lupina</name>
    <dbReference type="NCBI Taxonomy" id="560253"/>
    <lineage>
        <taxon>Eukaryota</taxon>
        <taxon>Fungi</taxon>
        <taxon>Dikarya</taxon>
        <taxon>Ascomycota</taxon>
        <taxon>Pezizomycotina</taxon>
        <taxon>Lecanoromycetes</taxon>
        <taxon>OSLEUM clade</taxon>
        <taxon>Lecanoromycetidae</taxon>
        <taxon>Lecanorales</taxon>
        <taxon>Lecanorineae</taxon>
        <taxon>Parmeliaceae</taxon>
        <taxon>Letharia</taxon>
    </lineage>
</organism>
<accession>A0A8H6F7V6</accession>
<name>A0A8H6F7V6_9LECA</name>
<dbReference type="AlphaFoldDB" id="A0A8H6F7V6"/>
<comment type="caution">
    <text evidence="2">The sequence shown here is derived from an EMBL/GenBank/DDBJ whole genome shotgun (WGS) entry which is preliminary data.</text>
</comment>
<evidence type="ECO:0000313" key="2">
    <source>
        <dbReference type="EMBL" id="KAF6217968.1"/>
    </source>
</evidence>